<proteinExistence type="predicted"/>
<evidence type="ECO:0008006" key="3">
    <source>
        <dbReference type="Google" id="ProtNLM"/>
    </source>
</evidence>
<reference evidence="1 2" key="1">
    <citation type="journal article" date="2021" name="ISME J.">
        <title>Genomic evolution of the class Acidithiobacillia: deep-branching Proteobacteria living in extreme acidic conditions.</title>
        <authorList>
            <person name="Moya-Beltran A."/>
            <person name="Beard S."/>
            <person name="Rojas-Villalobos C."/>
            <person name="Issotta F."/>
            <person name="Gallardo Y."/>
            <person name="Ulloa R."/>
            <person name="Giaveno A."/>
            <person name="Degli Esposti M."/>
            <person name="Johnson D.B."/>
            <person name="Quatrini R."/>
        </authorList>
    </citation>
    <scope>NUCLEOTIDE SEQUENCE [LARGE SCALE GENOMIC DNA]</scope>
    <source>
        <strain evidence="1 2">ATCC 19703</strain>
    </source>
</reference>
<accession>A0ABS5ZMR5</accession>
<comment type="caution">
    <text evidence="1">The sequence shown here is derived from an EMBL/GenBank/DDBJ whole genome shotgun (WGS) entry which is preliminary data.</text>
</comment>
<name>A0ABS5ZMR5_9PROT</name>
<dbReference type="EMBL" id="JABELD010000023">
    <property type="protein sequence ID" value="MBU2737933.1"/>
    <property type="molecule type" value="Genomic_DNA"/>
</dbReference>
<sequence length="87" mass="9347">MGCLDAYAGIPEKVVSTAKERLQLLESTSSARPSILPNQASAPNPPAQIPLFAASPHPALELLEQMDPNNISPREALAVLYQLKELL</sequence>
<protein>
    <recommendedName>
        <fullName evidence="3">DNA mismatch repair protein MutS</fullName>
    </recommendedName>
</protein>
<gene>
    <name evidence="1" type="ORF">HJG40_03755</name>
</gene>
<dbReference type="Gene3D" id="6.10.140.430">
    <property type="match status" value="1"/>
</dbReference>
<dbReference type="Proteomes" id="UP001197028">
    <property type="component" value="Unassembled WGS sequence"/>
</dbReference>
<keyword evidence="2" id="KW-1185">Reference proteome</keyword>
<evidence type="ECO:0000313" key="1">
    <source>
        <dbReference type="EMBL" id="MBU2737933.1"/>
    </source>
</evidence>
<evidence type="ECO:0000313" key="2">
    <source>
        <dbReference type="Proteomes" id="UP001197028"/>
    </source>
</evidence>
<organism evidence="1 2">
    <name type="scientific">Acidithiobacillus concretivorus</name>
    <dbReference type="NCBI Taxonomy" id="3063952"/>
    <lineage>
        <taxon>Bacteria</taxon>
        <taxon>Pseudomonadati</taxon>
        <taxon>Pseudomonadota</taxon>
        <taxon>Acidithiobacillia</taxon>
        <taxon>Acidithiobacillales</taxon>
        <taxon>Acidithiobacillaceae</taxon>
        <taxon>Acidithiobacillus</taxon>
    </lineage>
</organism>